<keyword evidence="1" id="KW-0175">Coiled coil</keyword>
<accession>A0A0J8V4X4</accession>
<sequence>MPITFDNSESTAQGVIAAEVKYEHSMMPILALTLTGGQLIYLSLRTEDYALSHHQLMALRESFQSVIEMDISTLTLPSSGLTAYLRTQVVSESFVNRCAWLALSPLAPLTRTIAALEANSLSKQKTQAEKELSSVQKHLQEAQTELRFSADILDQVALYESAEALKNERTHLIQQVNNLSEKKRQLESQIKNGAHSHEATQLASQVEVLREQFRSGRRHVREIESEIDFARKNLNRVENQAIEKRQELESLDKKLSEVNWMKGFLSHIDMTFEDFKSVTEKVDHAFNQLATLEKRIRSKNSTLVDLDEQLISKNQMLSEAKNTADFYSKQKFALFREVNQLREQLAEVKNGD</sequence>
<proteinExistence type="predicted"/>
<keyword evidence="3" id="KW-1185">Reference proteome</keyword>
<protein>
    <submittedName>
        <fullName evidence="2">Uncharacterized protein</fullName>
    </submittedName>
</protein>
<dbReference type="AlphaFoldDB" id="A0A0J8V4X4"/>
<evidence type="ECO:0000256" key="1">
    <source>
        <dbReference type="SAM" id="Coils"/>
    </source>
</evidence>
<dbReference type="Proteomes" id="UP000240481">
    <property type="component" value="Unassembled WGS sequence"/>
</dbReference>
<gene>
    <name evidence="2" type="ORF">C9I94_24175</name>
</gene>
<evidence type="ECO:0000313" key="3">
    <source>
        <dbReference type="Proteomes" id="UP000240481"/>
    </source>
</evidence>
<feature type="coiled-coil region" evidence="1">
    <location>
        <begin position="118"/>
        <end position="196"/>
    </location>
</feature>
<evidence type="ECO:0000313" key="2">
    <source>
        <dbReference type="EMBL" id="PSW19071.1"/>
    </source>
</evidence>
<dbReference type="EMBL" id="PYLZ01000022">
    <property type="protein sequence ID" value="PSW19071.1"/>
    <property type="molecule type" value="Genomic_DNA"/>
</dbReference>
<reference evidence="2 3" key="1">
    <citation type="submission" date="2018-01" db="EMBL/GenBank/DDBJ databases">
        <title>Whole genome sequencing of Histamine producing bacteria.</title>
        <authorList>
            <person name="Butler K."/>
        </authorList>
    </citation>
    <scope>NUCLEOTIDE SEQUENCE [LARGE SCALE GENOMIC DNA]</scope>
    <source>
        <strain evidence="2 3">DSM 24669</strain>
    </source>
</reference>
<feature type="coiled-coil region" evidence="1">
    <location>
        <begin position="220"/>
        <end position="254"/>
    </location>
</feature>
<organism evidence="2 3">
    <name type="scientific">Photobacterium swingsii</name>
    <dbReference type="NCBI Taxonomy" id="680026"/>
    <lineage>
        <taxon>Bacteria</taxon>
        <taxon>Pseudomonadati</taxon>
        <taxon>Pseudomonadota</taxon>
        <taxon>Gammaproteobacteria</taxon>
        <taxon>Vibrionales</taxon>
        <taxon>Vibrionaceae</taxon>
        <taxon>Photobacterium</taxon>
    </lineage>
</organism>
<name>A0A0J8V4X4_9GAMM</name>
<comment type="caution">
    <text evidence="2">The sequence shown here is derived from an EMBL/GenBank/DDBJ whole genome shotgun (WGS) entry which is preliminary data.</text>
</comment>